<name>A0A9X2MMA6_9BACL</name>
<dbReference type="GO" id="GO:0008700">
    <property type="term" value="F:(R,S)-4-hydroxy-2-oxoglutarate aldolase activity"/>
    <property type="evidence" value="ECO:0007669"/>
    <property type="project" value="UniProtKB-EC"/>
</dbReference>
<proteinExistence type="inferred from homology"/>
<evidence type="ECO:0000256" key="1">
    <source>
        <dbReference type="ARBA" id="ARBA00004761"/>
    </source>
</evidence>
<accession>A0A9X2MMA6</accession>
<dbReference type="NCBIfam" id="NF005119">
    <property type="entry name" value="PRK06552.1"/>
    <property type="match status" value="1"/>
</dbReference>
<sequence>MKKLKLLQQVYNEGIVAVIRGDSAEEALAMARQTIIGGINLIEITMTVPGALQVIELLSLEAASTEPPNNVVIGAGTVLDAETARAAISAGSAFIVSPSLSESTIELCHRYRIPVMPGCMTIQEIQRAMELGVDVIKLFPGNLYQPSVISAIKGPLPQVNIMPTGGVDLDNISDWLKAGAYAIGIGSDLTKEAVRQKNYHLIRERAAQYVAAVRLTRAQQLQ</sequence>
<comment type="similarity">
    <text evidence="2">Belongs to the KHG/KDPG aldolase family.</text>
</comment>
<evidence type="ECO:0000256" key="2">
    <source>
        <dbReference type="ARBA" id="ARBA00006906"/>
    </source>
</evidence>
<evidence type="ECO:0000313" key="6">
    <source>
        <dbReference type="EMBL" id="MCR2802682.1"/>
    </source>
</evidence>
<keyword evidence="5" id="KW-0119">Carbohydrate metabolism</keyword>
<dbReference type="PANTHER" id="PTHR30246:SF1">
    <property type="entry name" value="2-DEHYDRO-3-DEOXY-6-PHOSPHOGALACTONATE ALDOLASE-RELATED"/>
    <property type="match status" value="1"/>
</dbReference>
<dbReference type="EC" id="4.1.2.14" evidence="6"/>
<gene>
    <name evidence="6" type="ORF">NQZ67_02195</name>
</gene>
<evidence type="ECO:0000256" key="4">
    <source>
        <dbReference type="ARBA" id="ARBA00023239"/>
    </source>
</evidence>
<protein>
    <submittedName>
        <fullName evidence="6">Bifunctional 2-keto-4-hydroxyglutarate aldolase/2-keto-3-deoxy-6-phosphogluconate aldolase</fullName>
        <ecNumber evidence="6">4.1.2.14</ecNumber>
        <ecNumber evidence="6">4.1.3.16</ecNumber>
    </submittedName>
</protein>
<evidence type="ECO:0000313" key="7">
    <source>
        <dbReference type="Proteomes" id="UP001141950"/>
    </source>
</evidence>
<dbReference type="SUPFAM" id="SSF51569">
    <property type="entry name" value="Aldolase"/>
    <property type="match status" value="1"/>
</dbReference>
<keyword evidence="7" id="KW-1185">Reference proteome</keyword>
<dbReference type="EMBL" id="JANIPJ010000001">
    <property type="protein sequence ID" value="MCR2802682.1"/>
    <property type="molecule type" value="Genomic_DNA"/>
</dbReference>
<dbReference type="InterPro" id="IPR000887">
    <property type="entry name" value="Aldlse_KDPG_KHG"/>
</dbReference>
<organism evidence="6 7">
    <name type="scientific">Paenibacillus soyae</name>
    <dbReference type="NCBI Taxonomy" id="2969249"/>
    <lineage>
        <taxon>Bacteria</taxon>
        <taxon>Bacillati</taxon>
        <taxon>Bacillota</taxon>
        <taxon>Bacilli</taxon>
        <taxon>Bacillales</taxon>
        <taxon>Paenibacillaceae</taxon>
        <taxon>Paenibacillus</taxon>
    </lineage>
</organism>
<keyword evidence="4 6" id="KW-0456">Lyase</keyword>
<dbReference type="InterPro" id="IPR013785">
    <property type="entry name" value="Aldolase_TIM"/>
</dbReference>
<comment type="pathway">
    <text evidence="1">Carbohydrate acid metabolism.</text>
</comment>
<dbReference type="CDD" id="cd00452">
    <property type="entry name" value="KDPG_aldolase"/>
    <property type="match status" value="1"/>
</dbReference>
<comment type="subunit">
    <text evidence="3">Homotrimer.</text>
</comment>
<dbReference type="Pfam" id="PF01081">
    <property type="entry name" value="Aldolase"/>
    <property type="match status" value="1"/>
</dbReference>
<dbReference type="NCBIfam" id="TIGR01182">
    <property type="entry name" value="eda"/>
    <property type="match status" value="1"/>
</dbReference>
<dbReference type="RefSeq" id="WP_257442320.1">
    <property type="nucleotide sequence ID" value="NZ_JANIPJ010000001.1"/>
</dbReference>
<dbReference type="PANTHER" id="PTHR30246">
    <property type="entry name" value="2-KETO-3-DEOXY-6-PHOSPHOGLUCONATE ALDOLASE"/>
    <property type="match status" value="1"/>
</dbReference>
<dbReference type="EC" id="4.1.3.16" evidence="6"/>
<evidence type="ECO:0000256" key="5">
    <source>
        <dbReference type="ARBA" id="ARBA00023277"/>
    </source>
</evidence>
<dbReference type="AlphaFoldDB" id="A0A9X2MMA6"/>
<dbReference type="GO" id="GO:0008675">
    <property type="term" value="F:2-dehydro-3-deoxy-phosphogluconate aldolase activity"/>
    <property type="evidence" value="ECO:0007669"/>
    <property type="project" value="UniProtKB-EC"/>
</dbReference>
<dbReference type="Proteomes" id="UP001141950">
    <property type="component" value="Unassembled WGS sequence"/>
</dbReference>
<evidence type="ECO:0000256" key="3">
    <source>
        <dbReference type="ARBA" id="ARBA00011233"/>
    </source>
</evidence>
<comment type="caution">
    <text evidence="6">The sequence shown here is derived from an EMBL/GenBank/DDBJ whole genome shotgun (WGS) entry which is preliminary data.</text>
</comment>
<reference evidence="6" key="1">
    <citation type="submission" date="2022-08" db="EMBL/GenBank/DDBJ databases">
        <title>The genomic sequence of strain Paenibacillus sp. SCIV0701.</title>
        <authorList>
            <person name="Zhao H."/>
        </authorList>
    </citation>
    <scope>NUCLEOTIDE SEQUENCE</scope>
    <source>
        <strain evidence="6">SCIV0701</strain>
    </source>
</reference>
<dbReference type="Gene3D" id="3.20.20.70">
    <property type="entry name" value="Aldolase class I"/>
    <property type="match status" value="1"/>
</dbReference>